<dbReference type="InterPro" id="IPR008207">
    <property type="entry name" value="Sig_transdc_His_kin_Hpt_dom"/>
</dbReference>
<dbReference type="CDD" id="cd00088">
    <property type="entry name" value="HPT"/>
    <property type="match status" value="2"/>
</dbReference>
<evidence type="ECO:0000259" key="16">
    <source>
        <dbReference type="PROSITE" id="PS50894"/>
    </source>
</evidence>
<dbReference type="RefSeq" id="WP_154716110.1">
    <property type="nucleotide sequence ID" value="NZ_LT837803.1"/>
</dbReference>
<evidence type="ECO:0000256" key="12">
    <source>
        <dbReference type="SAM" id="MobiDB-lite"/>
    </source>
</evidence>
<dbReference type="InterPro" id="IPR051315">
    <property type="entry name" value="Bact_Chemotaxis_CheA"/>
</dbReference>
<evidence type="ECO:0000259" key="14">
    <source>
        <dbReference type="PROSITE" id="PS50110"/>
    </source>
</evidence>
<reference evidence="17" key="1">
    <citation type="submission" date="2017-03" db="EMBL/GenBank/DDBJ databases">
        <authorList>
            <consortium name="AG Boll"/>
        </authorList>
    </citation>
    <scope>NUCLEOTIDE SEQUENCE [LARGE SCALE GENOMIC DNA]</scope>
    <source>
        <strain evidence="17">Chol</strain>
    </source>
</reference>
<dbReference type="Pfam" id="PF00072">
    <property type="entry name" value="Response_reg"/>
    <property type="match status" value="1"/>
</dbReference>
<dbReference type="PANTHER" id="PTHR43395:SF8">
    <property type="entry name" value="HISTIDINE KINASE"/>
    <property type="match status" value="1"/>
</dbReference>
<dbReference type="EMBL" id="LT837803">
    <property type="protein sequence ID" value="SMB23549.1"/>
    <property type="molecule type" value="Genomic_DNA"/>
</dbReference>
<dbReference type="Gene3D" id="1.20.120.160">
    <property type="entry name" value="HPT domain"/>
    <property type="match status" value="4"/>
</dbReference>
<evidence type="ECO:0000256" key="5">
    <source>
        <dbReference type="ARBA" id="ARBA00022679"/>
    </source>
</evidence>
<dbReference type="Gene3D" id="3.40.50.2300">
    <property type="match status" value="1"/>
</dbReference>
<dbReference type="PROSITE" id="PS50894">
    <property type="entry name" value="HPT"/>
    <property type="match status" value="3"/>
</dbReference>
<evidence type="ECO:0000259" key="13">
    <source>
        <dbReference type="PROSITE" id="PS50109"/>
    </source>
</evidence>
<dbReference type="PROSITE" id="PS50851">
    <property type="entry name" value="CHEW"/>
    <property type="match status" value="1"/>
</dbReference>
<dbReference type="Gene3D" id="2.30.30.40">
    <property type="entry name" value="SH3 Domains"/>
    <property type="match status" value="1"/>
</dbReference>
<dbReference type="InterPro" id="IPR036890">
    <property type="entry name" value="HATPase_C_sf"/>
</dbReference>
<evidence type="ECO:0000256" key="9">
    <source>
        <dbReference type="PROSITE-ProRule" id="PRU00110"/>
    </source>
</evidence>
<feature type="domain" description="HPt" evidence="16">
    <location>
        <begin position="708"/>
        <end position="815"/>
    </location>
</feature>
<evidence type="ECO:0000256" key="7">
    <source>
        <dbReference type="ARBA" id="ARBA00023012"/>
    </source>
</evidence>
<dbReference type="SMART" id="SM00073">
    <property type="entry name" value="HPT"/>
    <property type="match status" value="3"/>
</dbReference>
<feature type="region of interest" description="Disordered" evidence="12">
    <location>
        <begin position="590"/>
        <end position="614"/>
    </location>
</feature>
<dbReference type="PROSITE" id="PS50110">
    <property type="entry name" value="RESPONSE_REGULATORY"/>
    <property type="match status" value="1"/>
</dbReference>
<dbReference type="Pfam" id="PF26379">
    <property type="entry name" value="FimL_2nd"/>
    <property type="match status" value="1"/>
</dbReference>
<dbReference type="SMART" id="SM00387">
    <property type="entry name" value="HATPase_c"/>
    <property type="match status" value="1"/>
</dbReference>
<dbReference type="Pfam" id="PF01627">
    <property type="entry name" value="Hpt"/>
    <property type="match status" value="3"/>
</dbReference>
<evidence type="ECO:0000256" key="1">
    <source>
        <dbReference type="ARBA" id="ARBA00000085"/>
    </source>
</evidence>
<keyword evidence="5" id="KW-0808">Transferase</keyword>
<organism evidence="17 18">
    <name type="scientific">Sterolibacterium denitrificans</name>
    <dbReference type="NCBI Taxonomy" id="157592"/>
    <lineage>
        <taxon>Bacteria</taxon>
        <taxon>Pseudomonadati</taxon>
        <taxon>Pseudomonadota</taxon>
        <taxon>Betaproteobacteria</taxon>
        <taxon>Nitrosomonadales</taxon>
        <taxon>Sterolibacteriaceae</taxon>
        <taxon>Sterolibacterium</taxon>
    </lineage>
</organism>
<dbReference type="PRINTS" id="PR00344">
    <property type="entry name" value="BCTRLSENSOR"/>
</dbReference>
<dbReference type="InterPro" id="IPR004105">
    <property type="entry name" value="CheA-like_dim"/>
</dbReference>
<keyword evidence="6" id="KW-0418">Kinase</keyword>
<evidence type="ECO:0000256" key="2">
    <source>
        <dbReference type="ARBA" id="ARBA00012438"/>
    </source>
</evidence>
<dbReference type="GO" id="GO:0005524">
    <property type="term" value="F:ATP binding"/>
    <property type="evidence" value="ECO:0007669"/>
    <property type="project" value="UniProtKB-KW"/>
</dbReference>
<keyword evidence="4 10" id="KW-0597">Phosphoprotein</keyword>
<dbReference type="SMART" id="SM00260">
    <property type="entry name" value="CheW"/>
    <property type="match status" value="1"/>
</dbReference>
<evidence type="ECO:0000256" key="11">
    <source>
        <dbReference type="SAM" id="Coils"/>
    </source>
</evidence>
<evidence type="ECO:0000256" key="8">
    <source>
        <dbReference type="ARBA" id="ARBA00035100"/>
    </source>
</evidence>
<dbReference type="InterPro" id="IPR003594">
    <property type="entry name" value="HATPase_dom"/>
</dbReference>
<name>A0A7Z7MUL1_9PROT</name>
<dbReference type="Proteomes" id="UP000242886">
    <property type="component" value="Chromosome SDENCHOL"/>
</dbReference>
<dbReference type="InterPro" id="IPR036641">
    <property type="entry name" value="HPT_dom_sf"/>
</dbReference>
<feature type="modified residue" description="Phosphohistidine" evidence="9">
    <location>
        <position position="929"/>
    </location>
</feature>
<dbReference type="SUPFAM" id="SSF47226">
    <property type="entry name" value="Histidine-containing phosphotransfer domain, HPT domain"/>
    <property type="match status" value="4"/>
</dbReference>
<sequence length="1830" mass="196040">MNNSGAFDLGPLTWVKGEIDQALNRAGAALQGYAAAQAADPAMADAAPLQAARNHVHQANGALSIVGLDGVTQFTAAIEQVLLALAAAELPWSGQVADVCQRALAMVSGYLDELLAGAPDRALRLLPLYRELAALRGATPAPADLFYPDLAVCPPRREKEPAALAPAALTARLKAARLGFQRGMLKWLKGEARGLTEMRNSLAVIELTQAPPAARAFWWVALAFLDALIVDGLAVDASVKRLCARIDAQIARLLEAEADQEARRDKGEADAAGKKLLREMLYCVAIASTAGATTDHIACVRAAYRLAELIPEADTEADAAAANLASAVSQRALRDTLETAKEEWNRYASQHPAALAPFQAAARRLAEQGRDLGQVDLARLVASIGAVADMLASRSTQEVDAGLALEVATALLLADSALENLGRLGVDFAHQVDVMAGRLTVLLRGETPAALQALEVPQLDEIARRAQERLLRDQVVREMLGNLVAVEQKLDGFFRDPAARAADLPALAGPLKQIEGALTMLGEMRAVDVLRECRQKVAEFAEFAESAESTESGQPGRQFAQADFEDVASKLSALGFFVEKLRHGPADLDAILQPQSQPPSRPASAQPEPAQAGAGIEAATISATADQAGPAVPEASEAPGEDRLLMPVLEHLPDADAEVPTLMAEQIEQLEQLEHLEHLEQPAADLPSLIPPVAAPSAEAMRLADASSETIDAELLGIFLEEAREVLDTIATQLPQLAAQPHDLETLAVMRRAFHTLKGSGRMVGLTDLGEAAWSVEQVLNQWLKLEQGASPGLQGMLEAAHASFRDWTACLEAGAPTPTAESPAVVELHAACRQLMAGDELARVDEDADTGMAAAPEPVPEPVSEAAAVPAPQPAHAEDLVVIGELSLSPAVYEIYLAEARSHLAVLIAEQASLAQAPPTREILRASHTLGGVSGTVGVRAVNRLGKALEYALERFADAAAVPDAQQQALLSRCIASLQDMVDDLASRRLPEDAAALLAELEELKPESQPLAEPRMPTALVDQSEMLPQAEDVDVVGDVEVDADADTDSPFVDQRRKLRIHDDLDPQLLPIFIEEGNDLLREIGGELRVWRTTPDDPAIGPHLQRLLHTLKGSARMAGAMRMGELVHGIETRLIQATRHGTPPVPAFLDDLETCFDRALGMFDGLIRIERGDAAAGEGAAGETPATAAETPAPAAVADGAEAMAEVAETTSQRTQLRVRAELVDEFINAAGEMAIARGRIEGEMRSLKGSLLELTENVIRLRQQLREIEIQAESRMQSQLNLQQESQQAFDPLEMDRFTRFQELTRMMAESVNDVTTVQHNLLRNVDNASAAITAQARLNRDLSQALMGVRMLPFNAIVDRLYRVVRQVAKELGRRVNLDIRGGQIELDRSVLEKMQGPIEHLLRNAVVHGIEDRQTRRAAGKPEIGEIVMTLAQQGNEIVIELADDGAGLDYARIRSKALELGMLGADEPVDEQRLAQFIFSAGFSTAQQVSEVAGRGVGMDVVRTEAMALGGRIEVHSASGQGTRFRIYLPLTLAVSQALLVRSGNRSYALPSTMVEQVMELRPEAAMEIRAAGGTDWLDTHYPWYSLAQLLGEEGAKGETAAPRRHWILLLKGADRHIALEVDGVGGNQEIVVKNIGPQLARVPGIAGATVLNDGEIALILNPLVLAGRERVPAAEADATGLAVASANLVAAPPASVAPTIMVVDDSLTVRKIVGRLLAREGYQVVTAKDGVDALEQLADFVPTAMLVDIEMPRMDGFELTRHVRADARLRAVPIVMITSRIADKHREHALALGVNAYLGKPYDDEALLGLLRDYAAQQQVAATAT</sequence>
<feature type="domain" description="HPt" evidence="16">
    <location>
        <begin position="886"/>
        <end position="989"/>
    </location>
</feature>
<feature type="modified residue" description="Phosphohistidine" evidence="9">
    <location>
        <position position="755"/>
    </location>
</feature>
<evidence type="ECO:0000256" key="4">
    <source>
        <dbReference type="ARBA" id="ARBA00022553"/>
    </source>
</evidence>
<dbReference type="SMART" id="SM01231">
    <property type="entry name" value="H-kinase_dim"/>
    <property type="match status" value="1"/>
</dbReference>
<dbReference type="PROSITE" id="PS50109">
    <property type="entry name" value="HIS_KIN"/>
    <property type="match status" value="1"/>
</dbReference>
<evidence type="ECO:0000259" key="15">
    <source>
        <dbReference type="PROSITE" id="PS50851"/>
    </source>
</evidence>
<dbReference type="SUPFAM" id="SSF55874">
    <property type="entry name" value="ATPase domain of HSP90 chaperone/DNA topoisomerase II/histidine kinase"/>
    <property type="match status" value="1"/>
</dbReference>
<dbReference type="Gene3D" id="3.30.565.10">
    <property type="entry name" value="Histidine kinase-like ATPase, C-terminal domain"/>
    <property type="match status" value="1"/>
</dbReference>
<dbReference type="FunFam" id="3.30.565.10:FF:000016">
    <property type="entry name" value="Chemotaxis protein CheA, putative"/>
    <property type="match status" value="1"/>
</dbReference>
<protein>
    <recommendedName>
        <fullName evidence="3">Chemotaxis protein CheA</fullName>
        <ecNumber evidence="2">2.7.13.3</ecNumber>
    </recommendedName>
</protein>
<dbReference type="PANTHER" id="PTHR43395">
    <property type="entry name" value="SENSOR HISTIDINE KINASE CHEA"/>
    <property type="match status" value="1"/>
</dbReference>
<feature type="domain" description="CheW-like" evidence="15">
    <location>
        <begin position="1539"/>
        <end position="1676"/>
    </location>
</feature>
<feature type="domain" description="Response regulatory" evidence="14">
    <location>
        <begin position="1704"/>
        <end position="1820"/>
    </location>
</feature>
<dbReference type="SUPFAM" id="SSF52172">
    <property type="entry name" value="CheY-like"/>
    <property type="match status" value="1"/>
</dbReference>
<feature type="domain" description="Histidine kinase" evidence="13">
    <location>
        <begin position="1303"/>
        <end position="1537"/>
    </location>
</feature>
<proteinExistence type="predicted"/>
<evidence type="ECO:0000256" key="6">
    <source>
        <dbReference type="ARBA" id="ARBA00022777"/>
    </source>
</evidence>
<keyword evidence="18" id="KW-1185">Reference proteome</keyword>
<dbReference type="GO" id="GO:0000155">
    <property type="term" value="F:phosphorelay sensor kinase activity"/>
    <property type="evidence" value="ECO:0007669"/>
    <property type="project" value="InterPro"/>
</dbReference>
<dbReference type="InterPro" id="IPR005467">
    <property type="entry name" value="His_kinase_dom"/>
</dbReference>
<accession>A0A7Z7MUL1</accession>
<dbReference type="Pfam" id="PF01584">
    <property type="entry name" value="CheW"/>
    <property type="match status" value="1"/>
</dbReference>
<gene>
    <name evidence="17" type="ORF">SDENCHOL_10863</name>
</gene>
<dbReference type="InterPro" id="IPR002545">
    <property type="entry name" value="CheW-lke_dom"/>
</dbReference>
<evidence type="ECO:0000313" key="17">
    <source>
        <dbReference type="EMBL" id="SMB23549.1"/>
    </source>
</evidence>
<dbReference type="SMART" id="SM00448">
    <property type="entry name" value="REC"/>
    <property type="match status" value="1"/>
</dbReference>
<feature type="modified residue" description="4-aspartylphosphate" evidence="10">
    <location>
        <position position="1753"/>
    </location>
</feature>
<feature type="coiled-coil region" evidence="11">
    <location>
        <begin position="1245"/>
        <end position="1272"/>
    </location>
</feature>
<evidence type="ECO:0000313" key="18">
    <source>
        <dbReference type="Proteomes" id="UP000242886"/>
    </source>
</evidence>
<dbReference type="InterPro" id="IPR001789">
    <property type="entry name" value="Sig_transdc_resp-reg_receiver"/>
</dbReference>
<dbReference type="InterPro" id="IPR036061">
    <property type="entry name" value="CheW-like_dom_sf"/>
</dbReference>
<dbReference type="GO" id="GO:0005737">
    <property type="term" value="C:cytoplasm"/>
    <property type="evidence" value="ECO:0007669"/>
    <property type="project" value="InterPro"/>
</dbReference>
<evidence type="ECO:0000256" key="3">
    <source>
        <dbReference type="ARBA" id="ARBA00021495"/>
    </source>
</evidence>
<dbReference type="EC" id="2.7.13.3" evidence="2"/>
<dbReference type="CDD" id="cd17546">
    <property type="entry name" value="REC_hyHK_CKI1_RcsC-like"/>
    <property type="match status" value="1"/>
</dbReference>
<keyword evidence="7" id="KW-0902">Two-component regulatory system</keyword>
<dbReference type="Pfam" id="PF02518">
    <property type="entry name" value="HATPase_c"/>
    <property type="match status" value="1"/>
</dbReference>
<dbReference type="GO" id="GO:0006935">
    <property type="term" value="P:chemotaxis"/>
    <property type="evidence" value="ECO:0007669"/>
    <property type="project" value="InterPro"/>
</dbReference>
<comment type="function">
    <text evidence="8">Involved in the transmission of sensory signals from the chemoreceptors to the flagellar motors. CheA is autophosphorylated; it can transfer its phosphate group to either CheB or CheY.</text>
</comment>
<dbReference type="InterPro" id="IPR004358">
    <property type="entry name" value="Sig_transdc_His_kin-like_C"/>
</dbReference>
<dbReference type="SUPFAM" id="SSF50341">
    <property type="entry name" value="CheW-like"/>
    <property type="match status" value="1"/>
</dbReference>
<comment type="catalytic activity">
    <reaction evidence="1">
        <text>ATP + protein L-histidine = ADP + protein N-phospho-L-histidine.</text>
        <dbReference type="EC" id="2.7.13.3"/>
    </reaction>
</comment>
<evidence type="ECO:0000256" key="10">
    <source>
        <dbReference type="PROSITE-ProRule" id="PRU00169"/>
    </source>
</evidence>
<dbReference type="InterPro" id="IPR058661">
    <property type="entry name" value="FimL_2nd"/>
</dbReference>
<feature type="domain" description="HPt" evidence="16">
    <location>
        <begin position="1062"/>
        <end position="1166"/>
    </location>
</feature>
<keyword evidence="11" id="KW-0175">Coiled coil</keyword>
<dbReference type="InterPro" id="IPR011006">
    <property type="entry name" value="CheY-like_superfamily"/>
</dbReference>
<feature type="modified residue" description="Phosphohistidine" evidence="9">
    <location>
        <position position="1109"/>
    </location>
</feature>
<feature type="compositionally biased region" description="Low complexity" evidence="12">
    <location>
        <begin position="602"/>
        <end position="614"/>
    </location>
</feature>